<dbReference type="Pfam" id="PF12833">
    <property type="entry name" value="HTH_18"/>
    <property type="match status" value="1"/>
</dbReference>
<sequence length="40" mass="4915">MAEVAYRSGFQNLSYFNRVFKRIQGESPKEYRMRRLESIR</sequence>
<gene>
    <name evidence="5" type="ORF">ACFOUP_16835</name>
</gene>
<keyword evidence="2" id="KW-0238">DNA-binding</keyword>
<dbReference type="PROSITE" id="PS01124">
    <property type="entry name" value="HTH_ARAC_FAMILY_2"/>
    <property type="match status" value="1"/>
</dbReference>
<dbReference type="SUPFAM" id="SSF46689">
    <property type="entry name" value="Homeodomain-like"/>
    <property type="match status" value="1"/>
</dbReference>
<evidence type="ECO:0000259" key="4">
    <source>
        <dbReference type="PROSITE" id="PS01124"/>
    </source>
</evidence>
<dbReference type="InterPro" id="IPR020449">
    <property type="entry name" value="Tscrpt_reg_AraC-type_HTH"/>
</dbReference>
<feature type="domain" description="HTH araC/xylS-type" evidence="4">
    <location>
        <begin position="1"/>
        <end position="34"/>
    </location>
</feature>
<keyword evidence="3" id="KW-0804">Transcription</keyword>
<organism evidence="5 6">
    <name type="scientific">Belliella kenyensis</name>
    <dbReference type="NCBI Taxonomy" id="1472724"/>
    <lineage>
        <taxon>Bacteria</taxon>
        <taxon>Pseudomonadati</taxon>
        <taxon>Bacteroidota</taxon>
        <taxon>Cytophagia</taxon>
        <taxon>Cytophagales</taxon>
        <taxon>Cyclobacteriaceae</taxon>
        <taxon>Belliella</taxon>
    </lineage>
</organism>
<dbReference type="EMBL" id="JBHSAV010000092">
    <property type="protein sequence ID" value="MFC3978052.1"/>
    <property type="molecule type" value="Genomic_DNA"/>
</dbReference>
<evidence type="ECO:0000256" key="3">
    <source>
        <dbReference type="ARBA" id="ARBA00023163"/>
    </source>
</evidence>
<accession>A0ABV8ESS7</accession>
<evidence type="ECO:0000256" key="1">
    <source>
        <dbReference type="ARBA" id="ARBA00023015"/>
    </source>
</evidence>
<evidence type="ECO:0000313" key="5">
    <source>
        <dbReference type="EMBL" id="MFC3978052.1"/>
    </source>
</evidence>
<protein>
    <submittedName>
        <fullName evidence="5">Helix-turn-helix domain-containing protein</fullName>
    </submittedName>
</protein>
<dbReference type="Gene3D" id="1.10.10.60">
    <property type="entry name" value="Homeodomain-like"/>
    <property type="match status" value="1"/>
</dbReference>
<dbReference type="InterPro" id="IPR009057">
    <property type="entry name" value="Homeodomain-like_sf"/>
</dbReference>
<name>A0ABV8ESS7_9BACT</name>
<comment type="caution">
    <text evidence="5">The sequence shown here is derived from an EMBL/GenBank/DDBJ whole genome shotgun (WGS) entry which is preliminary data.</text>
</comment>
<proteinExistence type="predicted"/>
<dbReference type="PRINTS" id="PR00032">
    <property type="entry name" value="HTHARAC"/>
</dbReference>
<keyword evidence="1" id="KW-0805">Transcription regulation</keyword>
<reference evidence="6" key="1">
    <citation type="journal article" date="2019" name="Int. J. Syst. Evol. Microbiol.">
        <title>The Global Catalogue of Microorganisms (GCM) 10K type strain sequencing project: providing services to taxonomists for standard genome sequencing and annotation.</title>
        <authorList>
            <consortium name="The Broad Institute Genomics Platform"/>
            <consortium name="The Broad Institute Genome Sequencing Center for Infectious Disease"/>
            <person name="Wu L."/>
            <person name="Ma J."/>
        </authorList>
    </citation>
    <scope>NUCLEOTIDE SEQUENCE [LARGE SCALE GENOMIC DNA]</scope>
    <source>
        <strain evidence="6">CECT 8551</strain>
    </source>
</reference>
<evidence type="ECO:0000256" key="2">
    <source>
        <dbReference type="ARBA" id="ARBA00023125"/>
    </source>
</evidence>
<keyword evidence="6" id="KW-1185">Reference proteome</keyword>
<dbReference type="RefSeq" id="WP_290295108.1">
    <property type="nucleotide sequence ID" value="NZ_JAKZGR010000012.1"/>
</dbReference>
<dbReference type="Proteomes" id="UP001595766">
    <property type="component" value="Unassembled WGS sequence"/>
</dbReference>
<evidence type="ECO:0000313" key="6">
    <source>
        <dbReference type="Proteomes" id="UP001595766"/>
    </source>
</evidence>
<dbReference type="InterPro" id="IPR018060">
    <property type="entry name" value="HTH_AraC"/>
</dbReference>